<gene>
    <name evidence="2" type="ORF">ELQ94_02350</name>
</gene>
<proteinExistence type="predicted"/>
<name>A0A3S1CUF5_9MICO</name>
<keyword evidence="1" id="KW-0812">Transmembrane</keyword>
<evidence type="ECO:0000313" key="3">
    <source>
        <dbReference type="Proteomes" id="UP000274909"/>
    </source>
</evidence>
<dbReference type="RefSeq" id="WP_127046760.1">
    <property type="nucleotide sequence ID" value="NZ_RZGZ01000001.1"/>
</dbReference>
<dbReference type="AlphaFoldDB" id="A0A3S1CUF5"/>
<accession>A0A3S1CUF5</accession>
<evidence type="ECO:0000313" key="2">
    <source>
        <dbReference type="EMBL" id="RUR03404.1"/>
    </source>
</evidence>
<sequence>MHSRTDRLARGTVAAGIATFVAAFSHAIGGGLFPSPALLVLAFIVSVGWCTAVVGRRFSWPRVSIAVVASQALFHCTFGLAGPAGAHVVAQPGTGGAHAAHSGSTTLTLVQNAAGHGHDGAPMLLAHLGAAALTILVLRLVDSSSLGIAALARVVSSVIRAIVPVPVLVTRGSARIRPEGSGLRPSRLPLLLGGLRHRGPPAFVTAA</sequence>
<feature type="transmembrane region" description="Helical" evidence="1">
    <location>
        <begin position="37"/>
        <end position="55"/>
    </location>
</feature>
<keyword evidence="3" id="KW-1185">Reference proteome</keyword>
<keyword evidence="1" id="KW-1133">Transmembrane helix</keyword>
<dbReference type="OrthoDB" id="5125396at2"/>
<evidence type="ECO:0000256" key="1">
    <source>
        <dbReference type="SAM" id="Phobius"/>
    </source>
</evidence>
<reference evidence="2 3" key="1">
    <citation type="submission" date="2018-12" db="EMBL/GenBank/DDBJ databases">
        <authorList>
            <person name="Li F."/>
        </authorList>
    </citation>
    <scope>NUCLEOTIDE SEQUENCE [LARGE SCALE GENOMIC DNA]</scope>
    <source>
        <strain evidence="2 3">EGI 6500705</strain>
    </source>
</reference>
<protein>
    <submittedName>
        <fullName evidence="2">Uncharacterized protein</fullName>
    </submittedName>
</protein>
<dbReference type="EMBL" id="RZGZ01000001">
    <property type="protein sequence ID" value="RUR03404.1"/>
    <property type="molecule type" value="Genomic_DNA"/>
</dbReference>
<keyword evidence="1" id="KW-0472">Membrane</keyword>
<dbReference type="Proteomes" id="UP000274909">
    <property type="component" value="Unassembled WGS sequence"/>
</dbReference>
<comment type="caution">
    <text evidence="2">The sequence shown here is derived from an EMBL/GenBank/DDBJ whole genome shotgun (WGS) entry which is preliminary data.</text>
</comment>
<organism evidence="2 3">
    <name type="scientific">Labedella endophytica</name>
    <dbReference type="NCBI Taxonomy" id="1523160"/>
    <lineage>
        <taxon>Bacteria</taxon>
        <taxon>Bacillati</taxon>
        <taxon>Actinomycetota</taxon>
        <taxon>Actinomycetes</taxon>
        <taxon>Micrococcales</taxon>
        <taxon>Microbacteriaceae</taxon>
        <taxon>Labedella</taxon>
    </lineage>
</organism>